<dbReference type="AlphaFoldDB" id="A0A975CGN0"/>
<dbReference type="RefSeq" id="WP_208009954.1">
    <property type="nucleotide sequence ID" value="NZ_CP071796.1"/>
</dbReference>
<feature type="transmembrane region" description="Helical" evidence="8">
    <location>
        <begin position="12"/>
        <end position="31"/>
    </location>
</feature>
<dbReference type="InterPro" id="IPR006694">
    <property type="entry name" value="Fatty_acid_hydroxylase"/>
</dbReference>
<keyword evidence="2 8" id="KW-0812">Transmembrane</keyword>
<gene>
    <name evidence="10" type="ORF">J1M35_03860</name>
</gene>
<evidence type="ECO:0000256" key="3">
    <source>
        <dbReference type="ARBA" id="ARBA00022989"/>
    </source>
</evidence>
<evidence type="ECO:0000256" key="5">
    <source>
        <dbReference type="ARBA" id="ARBA00023098"/>
    </source>
</evidence>
<reference evidence="10" key="1">
    <citation type="submission" date="2021-03" db="EMBL/GenBank/DDBJ databases">
        <title>Ottowia sp. 27C isolated from the cloaca of a Giant Asian pond turtle (Heosemys grandis).</title>
        <authorList>
            <person name="Spergser J."/>
            <person name="Busse H.-J."/>
        </authorList>
    </citation>
    <scope>NUCLEOTIDE SEQUENCE</scope>
    <source>
        <strain evidence="10">27C</strain>
    </source>
</reference>
<dbReference type="Proteomes" id="UP000663903">
    <property type="component" value="Chromosome"/>
</dbReference>
<feature type="domain" description="Fatty acid hydroxylase" evidence="9">
    <location>
        <begin position="87"/>
        <end position="222"/>
    </location>
</feature>
<dbReference type="PANTHER" id="PTHR21624:SF1">
    <property type="entry name" value="ALKYLGLYCEROL MONOOXYGENASE"/>
    <property type="match status" value="1"/>
</dbReference>
<dbReference type="GO" id="GO:0008610">
    <property type="term" value="P:lipid biosynthetic process"/>
    <property type="evidence" value="ECO:0007669"/>
    <property type="project" value="InterPro"/>
</dbReference>
<name>A0A975CGN0_9BURK</name>
<evidence type="ECO:0000259" key="9">
    <source>
        <dbReference type="Pfam" id="PF04116"/>
    </source>
</evidence>
<dbReference type="GO" id="GO:0012505">
    <property type="term" value="C:endomembrane system"/>
    <property type="evidence" value="ECO:0007669"/>
    <property type="project" value="UniProtKB-SubCell"/>
</dbReference>
<evidence type="ECO:0000313" key="10">
    <source>
        <dbReference type="EMBL" id="QTD46055.1"/>
    </source>
</evidence>
<accession>A0A975CGN0</accession>
<sequence length="311" mass="35734">MNATDTPLPDVLMAALPAFVLLILAGTFTSARRGDGRYRTRDTLANLALGGGYALISAAVGGVVLLVFSWLYSHRLFDLPMNAWWVWVLCFFADDFTYYWFHRISHESRWFWASHSVHHSSERYNFSVSLRQTWTGTLSGSFLFWAWMPLLGFHPAMVLFMQSVSLIYQFWIHTEAIGRLPGWFETVFNTPSHHRVHHGSDEEYLDRNYAGTLIVWDRLFGSFHAERHTPRYGLTHPVGSDNPLRIAFHEWIGIWRDLRRARSGREVWGYLFAPPGWSADGSSLTTQQLRARARATAASRQQPAKREGQPS</sequence>
<feature type="region of interest" description="Disordered" evidence="7">
    <location>
        <begin position="280"/>
        <end position="311"/>
    </location>
</feature>
<dbReference type="GO" id="GO:0050479">
    <property type="term" value="F:glyceryl-ether monooxygenase activity"/>
    <property type="evidence" value="ECO:0007669"/>
    <property type="project" value="TreeGrafter"/>
</dbReference>
<dbReference type="InterPro" id="IPR051689">
    <property type="entry name" value="Sterol_desaturase/TMEM195"/>
</dbReference>
<proteinExistence type="predicted"/>
<evidence type="ECO:0000256" key="7">
    <source>
        <dbReference type="SAM" id="MobiDB-lite"/>
    </source>
</evidence>
<keyword evidence="11" id="KW-1185">Reference proteome</keyword>
<evidence type="ECO:0000256" key="8">
    <source>
        <dbReference type="SAM" id="Phobius"/>
    </source>
</evidence>
<evidence type="ECO:0000256" key="6">
    <source>
        <dbReference type="ARBA" id="ARBA00023136"/>
    </source>
</evidence>
<dbReference type="GO" id="GO:0006643">
    <property type="term" value="P:membrane lipid metabolic process"/>
    <property type="evidence" value="ECO:0007669"/>
    <property type="project" value="TreeGrafter"/>
</dbReference>
<dbReference type="Pfam" id="PF04116">
    <property type="entry name" value="FA_hydroxylase"/>
    <property type="match status" value="1"/>
</dbReference>
<evidence type="ECO:0000256" key="4">
    <source>
        <dbReference type="ARBA" id="ARBA00023002"/>
    </source>
</evidence>
<dbReference type="PANTHER" id="PTHR21624">
    <property type="entry name" value="STEROL DESATURASE-RELATED PROTEIN"/>
    <property type="match status" value="1"/>
</dbReference>
<feature type="compositionally biased region" description="Low complexity" evidence="7">
    <location>
        <begin position="285"/>
        <end position="302"/>
    </location>
</feature>
<keyword evidence="3 8" id="KW-1133">Transmembrane helix</keyword>
<keyword evidence="5" id="KW-0443">Lipid metabolism</keyword>
<dbReference type="GO" id="GO:0016020">
    <property type="term" value="C:membrane"/>
    <property type="evidence" value="ECO:0007669"/>
    <property type="project" value="GOC"/>
</dbReference>
<keyword evidence="4" id="KW-0560">Oxidoreductase</keyword>
<feature type="transmembrane region" description="Helical" evidence="8">
    <location>
        <begin position="84"/>
        <end position="101"/>
    </location>
</feature>
<evidence type="ECO:0000313" key="11">
    <source>
        <dbReference type="Proteomes" id="UP000663903"/>
    </source>
</evidence>
<feature type="transmembrane region" description="Helical" evidence="8">
    <location>
        <begin position="43"/>
        <end position="72"/>
    </location>
</feature>
<organism evidence="10 11">
    <name type="scientific">Ottowia testudinis</name>
    <dbReference type="NCBI Taxonomy" id="2816950"/>
    <lineage>
        <taxon>Bacteria</taxon>
        <taxon>Pseudomonadati</taxon>
        <taxon>Pseudomonadota</taxon>
        <taxon>Betaproteobacteria</taxon>
        <taxon>Burkholderiales</taxon>
        <taxon>Comamonadaceae</taxon>
        <taxon>Ottowia</taxon>
    </lineage>
</organism>
<keyword evidence="6 8" id="KW-0472">Membrane</keyword>
<dbReference type="GO" id="GO:0005506">
    <property type="term" value="F:iron ion binding"/>
    <property type="evidence" value="ECO:0007669"/>
    <property type="project" value="InterPro"/>
</dbReference>
<comment type="subcellular location">
    <subcellularLocation>
        <location evidence="1">Endomembrane system</location>
        <topology evidence="1">Multi-pass membrane protein</topology>
    </subcellularLocation>
</comment>
<evidence type="ECO:0000256" key="1">
    <source>
        <dbReference type="ARBA" id="ARBA00004127"/>
    </source>
</evidence>
<protein>
    <submittedName>
        <fullName evidence="10">Sterol desaturase family protein</fullName>
    </submittedName>
</protein>
<dbReference type="KEGG" id="otd:J1M35_03860"/>
<dbReference type="EMBL" id="CP071796">
    <property type="protein sequence ID" value="QTD46055.1"/>
    <property type="molecule type" value="Genomic_DNA"/>
</dbReference>
<evidence type="ECO:0000256" key="2">
    <source>
        <dbReference type="ARBA" id="ARBA00022692"/>
    </source>
</evidence>